<name>A0ABU5TSE6_9CYAN</name>
<keyword evidence="7" id="KW-1185">Reference proteome</keyword>
<dbReference type="InterPro" id="IPR003593">
    <property type="entry name" value="AAA+_ATPase"/>
</dbReference>
<gene>
    <name evidence="6" type="ORF">VB854_00855</name>
</gene>
<dbReference type="PANTHER" id="PTHR42734">
    <property type="entry name" value="METAL TRANSPORT SYSTEM ATP-BINDING PROTEIN TM_0124-RELATED"/>
    <property type="match status" value="1"/>
</dbReference>
<dbReference type="SUPFAM" id="SSF52540">
    <property type="entry name" value="P-loop containing nucleoside triphosphate hydrolases"/>
    <property type="match status" value="1"/>
</dbReference>
<evidence type="ECO:0000259" key="5">
    <source>
        <dbReference type="PROSITE" id="PS50893"/>
    </source>
</evidence>
<dbReference type="PROSITE" id="PS00211">
    <property type="entry name" value="ABC_TRANSPORTER_1"/>
    <property type="match status" value="1"/>
</dbReference>
<keyword evidence="4 6" id="KW-0067">ATP-binding</keyword>
<keyword evidence="2" id="KW-0813">Transport</keyword>
<evidence type="ECO:0000256" key="1">
    <source>
        <dbReference type="ARBA" id="ARBA00005417"/>
    </source>
</evidence>
<proteinExistence type="inferred from homology"/>
<reference evidence="6 7" key="1">
    <citation type="submission" date="2023-12" db="EMBL/GenBank/DDBJ databases">
        <title>Baltic Sea Cyanobacteria.</title>
        <authorList>
            <person name="Delbaje E."/>
            <person name="Fewer D.P."/>
            <person name="Shishido T.K."/>
        </authorList>
    </citation>
    <scope>NUCLEOTIDE SEQUENCE [LARGE SCALE GENOMIC DNA]</scope>
    <source>
        <strain evidence="6 7">CCNP 1315</strain>
    </source>
</reference>
<evidence type="ECO:0000256" key="3">
    <source>
        <dbReference type="ARBA" id="ARBA00022741"/>
    </source>
</evidence>
<dbReference type="PANTHER" id="PTHR42734:SF5">
    <property type="entry name" value="IRON TRANSPORT SYSTEM ATP-BINDING PROTEIN HI_0361-RELATED"/>
    <property type="match status" value="1"/>
</dbReference>
<evidence type="ECO:0000313" key="7">
    <source>
        <dbReference type="Proteomes" id="UP001301728"/>
    </source>
</evidence>
<dbReference type="InterPro" id="IPR050153">
    <property type="entry name" value="Metal_Ion_Import_ABC"/>
</dbReference>
<dbReference type="Gene3D" id="3.40.50.300">
    <property type="entry name" value="P-loop containing nucleotide triphosphate hydrolases"/>
    <property type="match status" value="1"/>
</dbReference>
<keyword evidence="3" id="KW-0547">Nucleotide-binding</keyword>
<comment type="caution">
    <text evidence="6">The sequence shown here is derived from an EMBL/GenBank/DDBJ whole genome shotgun (WGS) entry which is preliminary data.</text>
</comment>
<dbReference type="EMBL" id="JAYGHT010000001">
    <property type="protein sequence ID" value="MEA5517488.1"/>
    <property type="molecule type" value="Genomic_DNA"/>
</dbReference>
<dbReference type="SMART" id="SM00382">
    <property type="entry name" value="AAA"/>
    <property type="match status" value="1"/>
</dbReference>
<dbReference type="InterPro" id="IPR003439">
    <property type="entry name" value="ABC_transporter-like_ATP-bd"/>
</dbReference>
<dbReference type="InterPro" id="IPR027417">
    <property type="entry name" value="P-loop_NTPase"/>
</dbReference>
<comment type="similarity">
    <text evidence="1">Belongs to the ABC transporter superfamily.</text>
</comment>
<feature type="domain" description="ABC transporter" evidence="5">
    <location>
        <begin position="2"/>
        <end position="234"/>
    </location>
</feature>
<dbReference type="CDD" id="cd03235">
    <property type="entry name" value="ABC_Metallic_Cations"/>
    <property type="match status" value="1"/>
</dbReference>
<dbReference type="Pfam" id="PF00005">
    <property type="entry name" value="ABC_tran"/>
    <property type="match status" value="1"/>
</dbReference>
<dbReference type="PROSITE" id="PS50893">
    <property type="entry name" value="ABC_TRANSPORTER_2"/>
    <property type="match status" value="1"/>
</dbReference>
<sequence>MLEVLHLAVNYRGVCAVEDVSFRLEAGQLVGIIGPNGAGKSTMLKAMLGLIPASEGVIRYRQRSLKDQLSQVAYIPQRSQIDWDYPITVKNVVMMARTRHTGWFRSPSRYSQELVKAALMRVRMWEFKDRQIGELSGGQQQRVFLAQALAQEAELFFFDEPFVGVDKKTEAVIFEVFNELKHQGKILLVVGHELGEVARQYDRFLLINKQIIANGSRSEVMTAENLQKAYGDNVILLHR</sequence>
<evidence type="ECO:0000313" key="6">
    <source>
        <dbReference type="EMBL" id="MEA5517488.1"/>
    </source>
</evidence>
<accession>A0ABU5TSE6</accession>
<dbReference type="RefSeq" id="WP_323220269.1">
    <property type="nucleotide sequence ID" value="NZ_JAYGHT010000001.1"/>
</dbReference>
<dbReference type="InterPro" id="IPR017871">
    <property type="entry name" value="ABC_transporter-like_CS"/>
</dbReference>
<evidence type="ECO:0000256" key="2">
    <source>
        <dbReference type="ARBA" id="ARBA00022448"/>
    </source>
</evidence>
<dbReference type="Proteomes" id="UP001301728">
    <property type="component" value="Unassembled WGS sequence"/>
</dbReference>
<dbReference type="GO" id="GO:0005524">
    <property type="term" value="F:ATP binding"/>
    <property type="evidence" value="ECO:0007669"/>
    <property type="project" value="UniProtKB-KW"/>
</dbReference>
<organism evidence="6 7">
    <name type="scientific">Limnoraphis robusta CCNP1315</name>
    <dbReference type="NCBI Taxonomy" id="3110306"/>
    <lineage>
        <taxon>Bacteria</taxon>
        <taxon>Bacillati</taxon>
        <taxon>Cyanobacteriota</taxon>
        <taxon>Cyanophyceae</taxon>
        <taxon>Oscillatoriophycideae</taxon>
        <taxon>Oscillatoriales</taxon>
        <taxon>Sirenicapillariaceae</taxon>
        <taxon>Limnoraphis</taxon>
    </lineage>
</organism>
<protein>
    <submittedName>
        <fullName evidence="6">Metal ABC transporter ATP-binding protein</fullName>
    </submittedName>
</protein>
<evidence type="ECO:0000256" key="4">
    <source>
        <dbReference type="ARBA" id="ARBA00022840"/>
    </source>
</evidence>